<dbReference type="EMBL" id="SMMU01000009">
    <property type="protein sequence ID" value="TCL32014.1"/>
    <property type="molecule type" value="Genomic_DNA"/>
</dbReference>
<feature type="coiled-coil region" evidence="1">
    <location>
        <begin position="63"/>
        <end position="111"/>
    </location>
</feature>
<keyword evidence="1" id="KW-0175">Coiled coil</keyword>
<dbReference type="RefSeq" id="WP_131303025.1">
    <property type="nucleotide sequence ID" value="NZ_JBHLST010000040.1"/>
</dbReference>
<sequence length="153" mass="18119">MSGVKRYDYGYKDDEWGGQRYLGLIEKPDGKLVRYEDHDRIVGERDAVIEQCSWECTWRQVEIEGLRDERDALLAKVADLRAEVEDFRKAIQELRDERAALADENQRLRKDADRYRFIRDIPHTFQVQECLRFQRNSVMDDIIDAAMEASRCS</sequence>
<reference evidence="2 3" key="1">
    <citation type="submission" date="2019-03" db="EMBL/GenBank/DDBJ databases">
        <title>Genomic Encyclopedia of Type Strains, Phase IV (KMG-IV): sequencing the most valuable type-strain genomes for metagenomic binning, comparative biology and taxonomic classification.</title>
        <authorList>
            <person name="Goeker M."/>
        </authorList>
    </citation>
    <scope>NUCLEOTIDE SEQUENCE [LARGE SCALE GENOMIC DNA]</scope>
    <source>
        <strain evidence="2 3">DSM 2286</strain>
    </source>
</reference>
<comment type="caution">
    <text evidence="2">The sequence shown here is derived from an EMBL/GenBank/DDBJ whole genome shotgun (WGS) entry which is preliminary data.</text>
</comment>
<gene>
    <name evidence="2" type="ORF">EV691_1098</name>
</gene>
<organism evidence="2 3">
    <name type="scientific">Azotobacter chroococcum</name>
    <dbReference type="NCBI Taxonomy" id="353"/>
    <lineage>
        <taxon>Bacteria</taxon>
        <taxon>Pseudomonadati</taxon>
        <taxon>Pseudomonadota</taxon>
        <taxon>Gammaproteobacteria</taxon>
        <taxon>Pseudomonadales</taxon>
        <taxon>Pseudomonadaceae</taxon>
        <taxon>Azotobacter</taxon>
    </lineage>
</organism>
<dbReference type="Proteomes" id="UP000295169">
    <property type="component" value="Unassembled WGS sequence"/>
</dbReference>
<evidence type="ECO:0000313" key="2">
    <source>
        <dbReference type="EMBL" id="TCL32014.1"/>
    </source>
</evidence>
<proteinExistence type="predicted"/>
<accession>A0A4R1PVA2</accession>
<protein>
    <submittedName>
        <fullName evidence="2">Uncharacterized protein</fullName>
    </submittedName>
</protein>
<name>A0A4R1PVA2_9GAMM</name>
<dbReference type="AlphaFoldDB" id="A0A4R1PVA2"/>
<dbReference type="Gene3D" id="1.20.5.1700">
    <property type="match status" value="1"/>
</dbReference>
<evidence type="ECO:0000313" key="3">
    <source>
        <dbReference type="Proteomes" id="UP000295169"/>
    </source>
</evidence>
<evidence type="ECO:0000256" key="1">
    <source>
        <dbReference type="SAM" id="Coils"/>
    </source>
</evidence>